<keyword evidence="3" id="KW-1185">Reference proteome</keyword>
<name>A0ABV6W0M5_9ACTN</name>
<gene>
    <name evidence="2" type="ORF">ACEZDE_23445</name>
</gene>
<sequence>MSISLAMVFPLVFALILLTVQGALWWYDRQIALSAARQGSEAASSFQADPDAGETAANLFLDQVGDGLTERRVTVSPVTADSVTVTSTVTVRTQSLLPFLPGILITQTVVAPVERFVPDTP</sequence>
<dbReference type="Proteomes" id="UP001592531">
    <property type="component" value="Unassembled WGS sequence"/>
</dbReference>
<dbReference type="RefSeq" id="WP_380539082.1">
    <property type="nucleotide sequence ID" value="NZ_JBHFAB010000019.1"/>
</dbReference>
<organism evidence="2 3">
    <name type="scientific">Streptacidiphilus cavernicola</name>
    <dbReference type="NCBI Taxonomy" id="3342716"/>
    <lineage>
        <taxon>Bacteria</taxon>
        <taxon>Bacillati</taxon>
        <taxon>Actinomycetota</taxon>
        <taxon>Actinomycetes</taxon>
        <taxon>Kitasatosporales</taxon>
        <taxon>Streptomycetaceae</taxon>
        <taxon>Streptacidiphilus</taxon>
    </lineage>
</organism>
<evidence type="ECO:0000313" key="2">
    <source>
        <dbReference type="EMBL" id="MFC1419565.1"/>
    </source>
</evidence>
<evidence type="ECO:0000259" key="1">
    <source>
        <dbReference type="Pfam" id="PF07811"/>
    </source>
</evidence>
<comment type="caution">
    <text evidence="2">The sequence shown here is derived from an EMBL/GenBank/DDBJ whole genome shotgun (WGS) entry which is preliminary data.</text>
</comment>
<feature type="domain" description="TadE-like" evidence="1">
    <location>
        <begin position="5"/>
        <end position="39"/>
    </location>
</feature>
<reference evidence="2 3" key="1">
    <citation type="submission" date="2024-09" db="EMBL/GenBank/DDBJ databases">
        <authorList>
            <person name="Lee S.D."/>
        </authorList>
    </citation>
    <scope>NUCLEOTIDE SEQUENCE [LARGE SCALE GENOMIC DNA]</scope>
    <source>
        <strain evidence="2 3">N8-3</strain>
    </source>
</reference>
<dbReference type="Pfam" id="PF07811">
    <property type="entry name" value="TadE"/>
    <property type="match status" value="1"/>
</dbReference>
<dbReference type="InterPro" id="IPR012495">
    <property type="entry name" value="TadE-like_dom"/>
</dbReference>
<protein>
    <submittedName>
        <fullName evidence="2">TadE family protein</fullName>
    </submittedName>
</protein>
<evidence type="ECO:0000313" key="3">
    <source>
        <dbReference type="Proteomes" id="UP001592531"/>
    </source>
</evidence>
<accession>A0ABV6W0M5</accession>
<dbReference type="EMBL" id="JBHFAB010000019">
    <property type="protein sequence ID" value="MFC1419565.1"/>
    <property type="molecule type" value="Genomic_DNA"/>
</dbReference>
<proteinExistence type="predicted"/>